<dbReference type="PROSITE" id="PS51192">
    <property type="entry name" value="HELICASE_ATP_BIND_1"/>
    <property type="match status" value="1"/>
</dbReference>
<dbReference type="InterPro" id="IPR050547">
    <property type="entry name" value="DEAD_box_RNA_helicases"/>
</dbReference>
<reference evidence="14" key="1">
    <citation type="submission" date="2023-07" db="EMBL/GenBank/DDBJ databases">
        <title>The genome sequence of Rhodocytophaga aerolata KACC 12507.</title>
        <authorList>
            <person name="Zhang X."/>
        </authorList>
    </citation>
    <scope>NUCLEOTIDE SEQUENCE</scope>
    <source>
        <strain evidence="14">KACC 12507</strain>
    </source>
</reference>
<dbReference type="InterPro" id="IPR001650">
    <property type="entry name" value="Helicase_C-like"/>
</dbReference>
<feature type="domain" description="Helicase ATP-binding" evidence="11">
    <location>
        <begin position="35"/>
        <end position="206"/>
    </location>
</feature>
<feature type="domain" description="Helicase C-terminal" evidence="12">
    <location>
        <begin position="217"/>
        <end position="378"/>
    </location>
</feature>
<evidence type="ECO:0000256" key="5">
    <source>
        <dbReference type="ARBA" id="ARBA00022806"/>
    </source>
</evidence>
<comment type="caution">
    <text evidence="14">The sequence shown here is derived from an EMBL/GenBank/DDBJ whole genome shotgun (WGS) entry which is preliminary data.</text>
</comment>
<keyword evidence="3 9" id="KW-0547">Nucleotide-binding</keyword>
<dbReference type="InterPro" id="IPR014001">
    <property type="entry name" value="Helicase_ATP-bd"/>
</dbReference>
<evidence type="ECO:0000259" key="11">
    <source>
        <dbReference type="PROSITE" id="PS51192"/>
    </source>
</evidence>
<dbReference type="PROSITE" id="PS00039">
    <property type="entry name" value="DEAD_ATP_HELICASE"/>
    <property type="match status" value="1"/>
</dbReference>
<keyword evidence="15" id="KW-1185">Reference proteome</keyword>
<evidence type="ECO:0000313" key="14">
    <source>
        <dbReference type="EMBL" id="MDO1448138.1"/>
    </source>
</evidence>
<keyword evidence="6 9" id="KW-0067">ATP-binding</keyword>
<dbReference type="EC" id="3.6.4.13" evidence="1"/>
<evidence type="ECO:0000259" key="12">
    <source>
        <dbReference type="PROSITE" id="PS51194"/>
    </source>
</evidence>
<keyword evidence="4 9" id="KW-0378">Hydrolase</keyword>
<accession>A0ABT8RAB0</accession>
<comment type="similarity">
    <text evidence="9">Belongs to the DEAD box helicase family.</text>
</comment>
<dbReference type="InterPro" id="IPR044742">
    <property type="entry name" value="DEAD/DEAH_RhlB"/>
</dbReference>
<dbReference type="InterPro" id="IPR057325">
    <property type="entry name" value="DeaD_dimer"/>
</dbReference>
<dbReference type="InterPro" id="IPR012677">
    <property type="entry name" value="Nucleotide-bd_a/b_plait_sf"/>
</dbReference>
<dbReference type="InterPro" id="IPR014014">
    <property type="entry name" value="RNA_helicase_DEAD_Q_motif"/>
</dbReference>
<dbReference type="PANTHER" id="PTHR47963">
    <property type="entry name" value="DEAD-BOX ATP-DEPENDENT RNA HELICASE 47, MITOCHONDRIAL"/>
    <property type="match status" value="1"/>
</dbReference>
<dbReference type="PANTHER" id="PTHR47963:SF8">
    <property type="entry name" value="ATP-DEPENDENT RNA HELICASE DEAD"/>
    <property type="match status" value="1"/>
</dbReference>
<dbReference type="Pfam" id="PF03880">
    <property type="entry name" value="DbpA"/>
    <property type="match status" value="1"/>
</dbReference>
<proteinExistence type="inferred from homology"/>
<evidence type="ECO:0000259" key="13">
    <source>
        <dbReference type="PROSITE" id="PS51195"/>
    </source>
</evidence>
<organism evidence="14 15">
    <name type="scientific">Rhodocytophaga aerolata</name>
    <dbReference type="NCBI Taxonomy" id="455078"/>
    <lineage>
        <taxon>Bacteria</taxon>
        <taxon>Pseudomonadati</taxon>
        <taxon>Bacteroidota</taxon>
        <taxon>Cytophagia</taxon>
        <taxon>Cytophagales</taxon>
        <taxon>Rhodocytophagaceae</taxon>
        <taxon>Rhodocytophaga</taxon>
    </lineage>
</organism>
<evidence type="ECO:0000256" key="8">
    <source>
        <dbReference type="PROSITE-ProRule" id="PRU00552"/>
    </source>
</evidence>
<dbReference type="SMART" id="SM00487">
    <property type="entry name" value="DEXDc"/>
    <property type="match status" value="1"/>
</dbReference>
<dbReference type="InterPro" id="IPR000629">
    <property type="entry name" value="RNA-helicase_DEAD-box_CS"/>
</dbReference>
<keyword evidence="2" id="KW-0963">Cytoplasm</keyword>
<evidence type="ECO:0000256" key="2">
    <source>
        <dbReference type="ARBA" id="ARBA00022490"/>
    </source>
</evidence>
<sequence length="566" mass="63743">MKKLKFDELSLSDEILQAVTDMGFVEASPIQSEAIPYIMEGRDVIGQAQTGTGKTAAFAIPALEMIDVDDKSVQTLVLCPTRELAVQVAEEFKKLGKYKKQVTSVAIYGGDSIEKQILALRRGVHVVIGTPGRVMDHMERKTLRLDRVKMVVLDEADEMLDMGFREDIESILEQMPDERQTIFFSATMSKPIMQLTKKYQDDPQLVKVVKNELTAQNIEQLFFEVKPRAKVEVMTRLIDLYNLQLMLVFCNTKLRVDEVVEELQIRGYQAEGLHGDLRQQQRNNVMAKFRAGTTTILVATDVAARGIDVEDVDAVFNFDIPLDEEYYVHRIGRTGRAGKAGKAFTFVVGREVQRLRDIQQYTKVKIQRGVIPSYEDIVGVKKAKFIAQIQEAIQEGGLEVFEDMIEQLHHAGLRSEQIITALIKMNMGVHKNEFADMDLSGGDDRGAGRERRSGDRERDRDRGPRRDRDSRDSKSTGRSRDNNRSTNASMVRLFINIGRDQKVRPGDIVGAIAGETGIAGNAIGSIDIYDKFTFVEVPKNDVQRVLKGMDNNSIKGQKVNIEIARQ</sequence>
<dbReference type="Gene3D" id="3.30.70.330">
    <property type="match status" value="1"/>
</dbReference>
<dbReference type="PROSITE" id="PS51195">
    <property type="entry name" value="Q_MOTIF"/>
    <property type="match status" value="1"/>
</dbReference>
<dbReference type="SMART" id="SM00490">
    <property type="entry name" value="HELICc"/>
    <property type="match status" value="1"/>
</dbReference>
<dbReference type="RefSeq" id="WP_302038940.1">
    <property type="nucleotide sequence ID" value="NZ_JAUKPO010000010.1"/>
</dbReference>
<dbReference type="EMBL" id="JAUKPO010000010">
    <property type="protein sequence ID" value="MDO1448138.1"/>
    <property type="molecule type" value="Genomic_DNA"/>
</dbReference>
<evidence type="ECO:0000256" key="6">
    <source>
        <dbReference type="ARBA" id="ARBA00022840"/>
    </source>
</evidence>
<keyword evidence="7" id="KW-0346">Stress response</keyword>
<feature type="region of interest" description="Disordered" evidence="10">
    <location>
        <begin position="435"/>
        <end position="487"/>
    </location>
</feature>
<dbReference type="Proteomes" id="UP001168528">
    <property type="component" value="Unassembled WGS sequence"/>
</dbReference>
<dbReference type="GO" id="GO:0016787">
    <property type="term" value="F:hydrolase activity"/>
    <property type="evidence" value="ECO:0007669"/>
    <property type="project" value="UniProtKB-KW"/>
</dbReference>
<evidence type="ECO:0000256" key="7">
    <source>
        <dbReference type="ARBA" id="ARBA00023016"/>
    </source>
</evidence>
<evidence type="ECO:0000256" key="10">
    <source>
        <dbReference type="SAM" id="MobiDB-lite"/>
    </source>
</evidence>
<feature type="compositionally biased region" description="Basic and acidic residues" evidence="10">
    <location>
        <begin position="442"/>
        <end position="483"/>
    </location>
</feature>
<evidence type="ECO:0000256" key="4">
    <source>
        <dbReference type="ARBA" id="ARBA00022801"/>
    </source>
</evidence>
<dbReference type="SUPFAM" id="SSF52540">
    <property type="entry name" value="P-loop containing nucleoside triphosphate hydrolases"/>
    <property type="match status" value="1"/>
</dbReference>
<dbReference type="InterPro" id="IPR027417">
    <property type="entry name" value="P-loop_NTPase"/>
</dbReference>
<evidence type="ECO:0000256" key="1">
    <source>
        <dbReference type="ARBA" id="ARBA00012552"/>
    </source>
</evidence>
<protein>
    <recommendedName>
        <fullName evidence="1">RNA helicase</fullName>
        <ecNumber evidence="1">3.6.4.13</ecNumber>
    </recommendedName>
</protein>
<dbReference type="PROSITE" id="PS51194">
    <property type="entry name" value="HELICASE_CTER"/>
    <property type="match status" value="1"/>
</dbReference>
<dbReference type="CDD" id="cd18787">
    <property type="entry name" value="SF2_C_DEAD"/>
    <property type="match status" value="1"/>
</dbReference>
<evidence type="ECO:0000256" key="9">
    <source>
        <dbReference type="RuleBase" id="RU000492"/>
    </source>
</evidence>
<gene>
    <name evidence="14" type="ORF">Q0590_17825</name>
</gene>
<dbReference type="Pfam" id="PF25399">
    <property type="entry name" value="DeaD_dimer"/>
    <property type="match status" value="1"/>
</dbReference>
<dbReference type="Gene3D" id="3.40.50.300">
    <property type="entry name" value="P-loop containing nucleotide triphosphate hydrolases"/>
    <property type="match status" value="2"/>
</dbReference>
<dbReference type="Pfam" id="PF00271">
    <property type="entry name" value="Helicase_C"/>
    <property type="match status" value="1"/>
</dbReference>
<evidence type="ECO:0000256" key="3">
    <source>
        <dbReference type="ARBA" id="ARBA00022741"/>
    </source>
</evidence>
<dbReference type="GO" id="GO:0004386">
    <property type="term" value="F:helicase activity"/>
    <property type="evidence" value="ECO:0007669"/>
    <property type="project" value="UniProtKB-KW"/>
</dbReference>
<dbReference type="InterPro" id="IPR011545">
    <property type="entry name" value="DEAD/DEAH_box_helicase_dom"/>
</dbReference>
<dbReference type="CDD" id="cd00268">
    <property type="entry name" value="DEADc"/>
    <property type="match status" value="1"/>
</dbReference>
<evidence type="ECO:0000313" key="15">
    <source>
        <dbReference type="Proteomes" id="UP001168528"/>
    </source>
</evidence>
<keyword evidence="5 9" id="KW-0347">Helicase</keyword>
<dbReference type="CDD" id="cd12252">
    <property type="entry name" value="RRM_DbpA"/>
    <property type="match status" value="1"/>
</dbReference>
<dbReference type="Pfam" id="PF00270">
    <property type="entry name" value="DEAD"/>
    <property type="match status" value="1"/>
</dbReference>
<name>A0ABT8RAB0_9BACT</name>
<dbReference type="InterPro" id="IPR005580">
    <property type="entry name" value="DbpA/CsdA_RNA-bd_dom"/>
</dbReference>
<feature type="short sequence motif" description="Q motif" evidence="8">
    <location>
        <begin position="4"/>
        <end position="32"/>
    </location>
</feature>
<feature type="domain" description="DEAD-box RNA helicase Q" evidence="13">
    <location>
        <begin position="4"/>
        <end position="32"/>
    </location>
</feature>